<dbReference type="InterPro" id="IPR001289">
    <property type="entry name" value="NFYA"/>
</dbReference>
<dbReference type="OrthoDB" id="1097733at2759"/>
<comment type="caution">
    <text evidence="8">The sequence shown here is derived from an EMBL/GenBank/DDBJ whole genome shotgun (WGS) entry which is preliminary data.</text>
</comment>
<keyword evidence="5 6" id="KW-0539">Nucleus</keyword>
<comment type="function">
    <text evidence="6">Component of the sequence-specific heterotrimeric transcription factor (NF-Y) which specifically recognizes a 5'-CCAAT-3' box motif found in the promoters of its target genes.</text>
</comment>
<dbReference type="GO" id="GO:0003700">
    <property type="term" value="F:DNA-binding transcription factor activity"/>
    <property type="evidence" value="ECO:0007669"/>
    <property type="project" value="UniProtKB-UniRule"/>
</dbReference>
<keyword evidence="2 6" id="KW-0805">Transcription regulation</keyword>
<evidence type="ECO:0000256" key="5">
    <source>
        <dbReference type="ARBA" id="ARBA00023242"/>
    </source>
</evidence>
<dbReference type="PANTHER" id="PTHR12632">
    <property type="entry name" value="TRANSCRIPTION FACTOR NF-Y ALPHA-RELATED"/>
    <property type="match status" value="1"/>
</dbReference>
<dbReference type="Gene3D" id="6.10.250.2430">
    <property type="match status" value="1"/>
</dbReference>
<comment type="subcellular location">
    <subcellularLocation>
        <location evidence="1 6">Nucleus</location>
    </subcellularLocation>
</comment>
<dbReference type="EMBL" id="AUSU01000552">
    <property type="protein sequence ID" value="EPS73134.1"/>
    <property type="molecule type" value="Genomic_DNA"/>
</dbReference>
<protein>
    <recommendedName>
        <fullName evidence="6">Nuclear transcription factor Y subunit</fullName>
    </recommendedName>
</protein>
<evidence type="ECO:0000256" key="6">
    <source>
        <dbReference type="RuleBase" id="RU367155"/>
    </source>
</evidence>
<keyword evidence="3 6" id="KW-0238">DNA-binding</keyword>
<evidence type="ECO:0000256" key="3">
    <source>
        <dbReference type="ARBA" id="ARBA00023125"/>
    </source>
</evidence>
<comment type="subunit">
    <text evidence="6">Heterotrimer.</text>
</comment>
<comment type="similarity">
    <text evidence="6">Belongs to the NFYA/HAP2 subunit family.</text>
</comment>
<dbReference type="PROSITE" id="PS51152">
    <property type="entry name" value="NFYA_HAP2_2"/>
    <property type="match status" value="1"/>
</dbReference>
<evidence type="ECO:0000256" key="7">
    <source>
        <dbReference type="SAM" id="MobiDB-lite"/>
    </source>
</evidence>
<proteinExistence type="inferred from homology"/>
<reference evidence="8 9" key="1">
    <citation type="journal article" date="2013" name="BMC Genomics">
        <title>The miniature genome of a carnivorous plant Genlisea aurea contains a low number of genes and short non-coding sequences.</title>
        <authorList>
            <person name="Leushkin E.V."/>
            <person name="Sutormin R.A."/>
            <person name="Nabieva E.R."/>
            <person name="Penin A.A."/>
            <person name="Kondrashov A.S."/>
            <person name="Logacheva M.D."/>
        </authorList>
    </citation>
    <scope>NUCLEOTIDE SEQUENCE [LARGE SCALE GENOMIC DNA]</scope>
</reference>
<evidence type="ECO:0000313" key="9">
    <source>
        <dbReference type="Proteomes" id="UP000015453"/>
    </source>
</evidence>
<dbReference type="Proteomes" id="UP000015453">
    <property type="component" value="Unassembled WGS sequence"/>
</dbReference>
<evidence type="ECO:0000256" key="1">
    <source>
        <dbReference type="ARBA" id="ARBA00004123"/>
    </source>
</evidence>
<dbReference type="GO" id="GO:0003677">
    <property type="term" value="F:DNA binding"/>
    <property type="evidence" value="ECO:0007669"/>
    <property type="project" value="UniProtKB-KW"/>
</dbReference>
<dbReference type="SMART" id="SM00521">
    <property type="entry name" value="CBF"/>
    <property type="match status" value="1"/>
</dbReference>
<dbReference type="GO" id="GO:0005634">
    <property type="term" value="C:nucleus"/>
    <property type="evidence" value="ECO:0007669"/>
    <property type="project" value="UniProtKB-SubCell"/>
</dbReference>
<sequence>YPPEEQYYGIYSQYATQMMNPNRIMLPLNVSGEGGPVYVNAKQYNGIMRRRKKRAAAEMMHEKKPPKSRKPYLHLSRHLHAMRRPRGNGGRFINTKSDDSSSRSRKEG</sequence>
<evidence type="ECO:0000313" key="8">
    <source>
        <dbReference type="EMBL" id="EPS73134.1"/>
    </source>
</evidence>
<keyword evidence="4 6" id="KW-0804">Transcription</keyword>
<dbReference type="Pfam" id="PF02045">
    <property type="entry name" value="CBFB_NFYA"/>
    <property type="match status" value="1"/>
</dbReference>
<dbReference type="AlphaFoldDB" id="S8D035"/>
<organism evidence="8 9">
    <name type="scientific">Genlisea aurea</name>
    <dbReference type="NCBI Taxonomy" id="192259"/>
    <lineage>
        <taxon>Eukaryota</taxon>
        <taxon>Viridiplantae</taxon>
        <taxon>Streptophyta</taxon>
        <taxon>Embryophyta</taxon>
        <taxon>Tracheophyta</taxon>
        <taxon>Spermatophyta</taxon>
        <taxon>Magnoliopsida</taxon>
        <taxon>eudicotyledons</taxon>
        <taxon>Gunneridae</taxon>
        <taxon>Pentapetalae</taxon>
        <taxon>asterids</taxon>
        <taxon>lamiids</taxon>
        <taxon>Lamiales</taxon>
        <taxon>Lentibulariaceae</taxon>
        <taxon>Genlisea</taxon>
    </lineage>
</organism>
<dbReference type="PRINTS" id="PR00616">
    <property type="entry name" value="CCAATSUBUNTB"/>
</dbReference>
<gene>
    <name evidence="8" type="ORF">M569_01625</name>
</gene>
<feature type="compositionally biased region" description="Basic and acidic residues" evidence="7">
    <location>
        <begin position="96"/>
        <end position="108"/>
    </location>
</feature>
<name>S8D035_9LAMI</name>
<feature type="non-terminal residue" evidence="8">
    <location>
        <position position="108"/>
    </location>
</feature>
<feature type="region of interest" description="Disordered" evidence="7">
    <location>
        <begin position="81"/>
        <end position="108"/>
    </location>
</feature>
<evidence type="ECO:0000256" key="4">
    <source>
        <dbReference type="ARBA" id="ARBA00023163"/>
    </source>
</evidence>
<keyword evidence="9" id="KW-1185">Reference proteome</keyword>
<feature type="non-terminal residue" evidence="8">
    <location>
        <position position="1"/>
    </location>
</feature>
<accession>S8D035</accession>
<evidence type="ECO:0000256" key="2">
    <source>
        <dbReference type="ARBA" id="ARBA00023015"/>
    </source>
</evidence>